<proteinExistence type="predicted"/>
<sequence>MSGSATGVWDAQTETAMQKLQSDNGWQTKIVPDARAIIKLGLGPNASSAAEGAGTESEAAIKPGVGPQ</sequence>
<keyword evidence="3" id="KW-1185">Reference proteome</keyword>
<reference evidence="2 3" key="1">
    <citation type="submission" date="2017-06" db="EMBL/GenBank/DDBJ databases">
        <authorList>
            <person name="Kim H.J."/>
            <person name="Triplett B.A."/>
        </authorList>
    </citation>
    <scope>NUCLEOTIDE SEQUENCE [LARGE SCALE GENOMIC DNA]</scope>
    <source>
        <strain evidence="2 3">DSM 18704</strain>
    </source>
</reference>
<evidence type="ECO:0000313" key="2">
    <source>
        <dbReference type="EMBL" id="SNT01373.1"/>
    </source>
</evidence>
<dbReference type="EMBL" id="FZOU01000003">
    <property type="protein sequence ID" value="SNT01373.1"/>
    <property type="molecule type" value="Genomic_DNA"/>
</dbReference>
<protein>
    <recommendedName>
        <fullName evidence="4">Peptidoglycan binding domain-containing protein</fullName>
    </recommendedName>
</protein>
<evidence type="ECO:0008006" key="4">
    <source>
        <dbReference type="Google" id="ProtNLM"/>
    </source>
</evidence>
<organism evidence="2 3">
    <name type="scientific">Granulicella rosea</name>
    <dbReference type="NCBI Taxonomy" id="474952"/>
    <lineage>
        <taxon>Bacteria</taxon>
        <taxon>Pseudomonadati</taxon>
        <taxon>Acidobacteriota</taxon>
        <taxon>Terriglobia</taxon>
        <taxon>Terriglobales</taxon>
        <taxon>Acidobacteriaceae</taxon>
        <taxon>Granulicella</taxon>
    </lineage>
</organism>
<name>A0A239J7Y7_9BACT</name>
<gene>
    <name evidence="2" type="ORF">SAMN05421770_103459</name>
</gene>
<feature type="compositionally biased region" description="Low complexity" evidence="1">
    <location>
        <begin position="46"/>
        <end position="60"/>
    </location>
</feature>
<accession>A0A239J7Y7</accession>
<evidence type="ECO:0000256" key="1">
    <source>
        <dbReference type="SAM" id="MobiDB-lite"/>
    </source>
</evidence>
<feature type="region of interest" description="Disordered" evidence="1">
    <location>
        <begin position="44"/>
        <end position="68"/>
    </location>
</feature>
<dbReference type="Proteomes" id="UP000198356">
    <property type="component" value="Unassembled WGS sequence"/>
</dbReference>
<dbReference type="AlphaFoldDB" id="A0A239J7Y7"/>
<evidence type="ECO:0000313" key="3">
    <source>
        <dbReference type="Proteomes" id="UP000198356"/>
    </source>
</evidence>